<dbReference type="RefSeq" id="WP_074836760.1">
    <property type="nucleotide sequence ID" value="NZ_FNUD01000002.1"/>
</dbReference>
<dbReference type="GO" id="GO:0017001">
    <property type="term" value="P:antibiotic catabolic process"/>
    <property type="evidence" value="ECO:0007669"/>
    <property type="project" value="InterPro"/>
</dbReference>
<reference evidence="9" key="1">
    <citation type="submission" date="2016-10" db="EMBL/GenBank/DDBJ databases">
        <authorList>
            <person name="Varghese N."/>
            <person name="Submissions S."/>
        </authorList>
    </citation>
    <scope>NUCLEOTIDE SEQUENCE [LARGE SCALE GENOMIC DNA]</scope>
    <source>
        <strain evidence="9">LMG 25555</strain>
    </source>
</reference>
<name>A0A1H5LUY8_PSEDM</name>
<sequence length="386" mass="41801">MQMSRKLSAIALSMAGLCAFANVALAQTPEPKLDAVVQNGARHVMQQYAVPGLVIAVSVNGKHHFYTFGVASKTTLAPVTPDTLFEVGSVSKVFTATLATYAQAKGQLSLTDTVAKYVPALEGTPFGKVMLSHLATHTAGGFPLQVPDSVQNEQQLMDYLKTWKPVYPAGTQRSYANPSIGMLGMIAAKSMNMPFDQAMEQQLFPALGLESSYLTVPASKMGLYAQGYNKQDEPVRLTPGVLGNEAYGLKTTARDLIHFTELSLGQGKLGTDLRRALTDTRTGYFRVGPMTQDLIWEQYPYPVELKSLLVGNSNKMAYENNDAIALNPPLAPQQAVWVNKTGSTNGFGAYAVFVPAEQKAIVILANKNYPNDARVELAYQILKALN</sequence>
<dbReference type="Proteomes" id="UP000183613">
    <property type="component" value="Unassembled WGS sequence"/>
</dbReference>
<dbReference type="NCBIfam" id="NF033085">
    <property type="entry name" value="bla_class_C"/>
    <property type="match status" value="1"/>
</dbReference>
<dbReference type="GO" id="GO:0008800">
    <property type="term" value="F:beta-lactamase activity"/>
    <property type="evidence" value="ECO:0007669"/>
    <property type="project" value="UniProtKB-UniRule"/>
</dbReference>
<dbReference type="InterPro" id="IPR001466">
    <property type="entry name" value="Beta-lactam-related"/>
</dbReference>
<dbReference type="Gene3D" id="3.40.710.10">
    <property type="entry name" value="DD-peptidase/beta-lactamase superfamily"/>
    <property type="match status" value="1"/>
</dbReference>
<dbReference type="PANTHER" id="PTHR46825">
    <property type="entry name" value="D-ALANYL-D-ALANINE-CARBOXYPEPTIDASE/ENDOPEPTIDASE AMPH"/>
    <property type="match status" value="1"/>
</dbReference>
<dbReference type="EC" id="3.5.2.6" evidence="3 6"/>
<evidence type="ECO:0000256" key="4">
    <source>
        <dbReference type="ARBA" id="ARBA00022801"/>
    </source>
</evidence>
<dbReference type="SUPFAM" id="SSF56601">
    <property type="entry name" value="beta-lactamase/transpeptidase-like"/>
    <property type="match status" value="1"/>
</dbReference>
<keyword evidence="4 6" id="KW-0378">Hydrolase</keyword>
<organism evidence="9 10">
    <name type="scientific">Pseudomonas deceptionensis</name>
    <dbReference type="NCBI Taxonomy" id="882211"/>
    <lineage>
        <taxon>Bacteria</taxon>
        <taxon>Pseudomonadati</taxon>
        <taxon>Pseudomonadota</taxon>
        <taxon>Gammaproteobacteria</taxon>
        <taxon>Pseudomonadales</taxon>
        <taxon>Pseudomonadaceae</taxon>
        <taxon>Pseudomonas</taxon>
    </lineage>
</organism>
<protein>
    <recommendedName>
        <fullName evidence="3 6">Beta-lactamase</fullName>
        <ecNumber evidence="3 6">3.5.2.6</ecNumber>
    </recommendedName>
</protein>
<evidence type="ECO:0000256" key="6">
    <source>
        <dbReference type="RuleBase" id="RU361140"/>
    </source>
</evidence>
<gene>
    <name evidence="9" type="ORF">SAMN04489800_2257</name>
</gene>
<evidence type="ECO:0000313" key="9">
    <source>
        <dbReference type="EMBL" id="SEE80790.1"/>
    </source>
</evidence>
<dbReference type="AlphaFoldDB" id="A0A1H5LUY8"/>
<comment type="caution">
    <text evidence="9">The sequence shown here is derived from an EMBL/GenBank/DDBJ whole genome shotgun (WGS) entry which is preliminary data.</text>
</comment>
<dbReference type="InterPro" id="IPR050491">
    <property type="entry name" value="AmpC-like"/>
</dbReference>
<keyword evidence="5 6" id="KW-0046">Antibiotic resistance</keyword>
<evidence type="ECO:0000313" key="10">
    <source>
        <dbReference type="Proteomes" id="UP000183613"/>
    </source>
</evidence>
<evidence type="ECO:0000256" key="1">
    <source>
        <dbReference type="ARBA" id="ARBA00001526"/>
    </source>
</evidence>
<accession>A0A1H5LUY8</accession>
<comment type="similarity">
    <text evidence="2 6">Belongs to the class-C beta-lactamase family.</text>
</comment>
<dbReference type="InterPro" id="IPR058136">
    <property type="entry name" value="AmpC"/>
</dbReference>
<evidence type="ECO:0000256" key="5">
    <source>
        <dbReference type="ARBA" id="ARBA00023251"/>
    </source>
</evidence>
<dbReference type="OrthoDB" id="5377431at2"/>
<feature type="signal peptide" evidence="7">
    <location>
        <begin position="1"/>
        <end position="26"/>
    </location>
</feature>
<keyword evidence="10" id="KW-1185">Reference proteome</keyword>
<feature type="domain" description="Beta-lactamase-related" evidence="8">
    <location>
        <begin position="42"/>
        <end position="385"/>
    </location>
</feature>
<evidence type="ECO:0000256" key="3">
    <source>
        <dbReference type="ARBA" id="ARBA00012865"/>
    </source>
</evidence>
<dbReference type="PROSITE" id="PS00336">
    <property type="entry name" value="BETA_LACTAMASE_C"/>
    <property type="match status" value="1"/>
</dbReference>
<keyword evidence="7" id="KW-0732">Signal</keyword>
<dbReference type="Pfam" id="PF00144">
    <property type="entry name" value="Beta-lactamase"/>
    <property type="match status" value="1"/>
</dbReference>
<dbReference type="GO" id="GO:0046677">
    <property type="term" value="P:response to antibiotic"/>
    <property type="evidence" value="ECO:0007669"/>
    <property type="project" value="UniProtKB-UniRule"/>
</dbReference>
<dbReference type="EMBL" id="FNUD01000002">
    <property type="protein sequence ID" value="SEE80790.1"/>
    <property type="molecule type" value="Genomic_DNA"/>
</dbReference>
<dbReference type="InterPro" id="IPR012338">
    <property type="entry name" value="Beta-lactam/transpept-like"/>
</dbReference>
<dbReference type="GO" id="GO:0030288">
    <property type="term" value="C:outer membrane-bounded periplasmic space"/>
    <property type="evidence" value="ECO:0007669"/>
    <property type="project" value="InterPro"/>
</dbReference>
<proteinExistence type="inferred from homology"/>
<dbReference type="PANTHER" id="PTHR46825:SF8">
    <property type="entry name" value="BETA-LACTAMASE-RELATED"/>
    <property type="match status" value="1"/>
</dbReference>
<dbReference type="InterPro" id="IPR001586">
    <property type="entry name" value="Beta-lactam_class-C_AS"/>
</dbReference>
<evidence type="ECO:0000256" key="2">
    <source>
        <dbReference type="ARBA" id="ARBA00007840"/>
    </source>
</evidence>
<evidence type="ECO:0000259" key="8">
    <source>
        <dbReference type="Pfam" id="PF00144"/>
    </source>
</evidence>
<comment type="catalytic activity">
    <reaction evidence="1 6">
        <text>a beta-lactam + H2O = a substituted beta-amino acid</text>
        <dbReference type="Rhea" id="RHEA:20401"/>
        <dbReference type="ChEBI" id="CHEBI:15377"/>
        <dbReference type="ChEBI" id="CHEBI:35627"/>
        <dbReference type="ChEBI" id="CHEBI:140347"/>
        <dbReference type="EC" id="3.5.2.6"/>
    </reaction>
</comment>
<feature type="chain" id="PRO_5010187240" description="Beta-lactamase" evidence="7">
    <location>
        <begin position="27"/>
        <end position="386"/>
    </location>
</feature>
<evidence type="ECO:0000256" key="7">
    <source>
        <dbReference type="SAM" id="SignalP"/>
    </source>
</evidence>